<keyword evidence="1" id="KW-0479">Metal-binding</keyword>
<keyword evidence="3 5" id="KW-0863">Zinc-finger</keyword>
<dbReference type="Pfam" id="PF00096">
    <property type="entry name" value="zf-C2H2"/>
    <property type="match status" value="3"/>
</dbReference>
<evidence type="ECO:0000259" key="7">
    <source>
        <dbReference type="PROSITE" id="PS50157"/>
    </source>
</evidence>
<protein>
    <submittedName>
        <fullName evidence="8">Uncharacterized LOC111838323</fullName>
    </submittedName>
</protein>
<dbReference type="Pfam" id="PF13894">
    <property type="entry name" value="zf-C2H2_4"/>
    <property type="match status" value="1"/>
</dbReference>
<dbReference type="KEGG" id="pki:111838323"/>
<dbReference type="GeneTree" id="ENSGT00940000166024"/>
<name>A0A3B3S498_9TELE</name>
<evidence type="ECO:0000313" key="8">
    <source>
        <dbReference type="Ensembl" id="ENSPKIP00000025353.1"/>
    </source>
</evidence>
<feature type="region of interest" description="Disordered" evidence="6">
    <location>
        <begin position="193"/>
        <end position="218"/>
    </location>
</feature>
<evidence type="ECO:0000256" key="5">
    <source>
        <dbReference type="PROSITE-ProRule" id="PRU00042"/>
    </source>
</evidence>
<keyword evidence="4" id="KW-0862">Zinc</keyword>
<dbReference type="PROSITE" id="PS00028">
    <property type="entry name" value="ZINC_FINGER_C2H2_1"/>
    <property type="match status" value="4"/>
</dbReference>
<evidence type="ECO:0000256" key="3">
    <source>
        <dbReference type="ARBA" id="ARBA00022771"/>
    </source>
</evidence>
<evidence type="ECO:0000256" key="1">
    <source>
        <dbReference type="ARBA" id="ARBA00022723"/>
    </source>
</evidence>
<dbReference type="PANTHER" id="PTHR24379:SF121">
    <property type="entry name" value="C2H2-TYPE DOMAIN-CONTAINING PROTEIN"/>
    <property type="match status" value="1"/>
</dbReference>
<evidence type="ECO:0000256" key="4">
    <source>
        <dbReference type="ARBA" id="ARBA00022833"/>
    </source>
</evidence>
<dbReference type="SUPFAM" id="SSF57667">
    <property type="entry name" value="beta-beta-alpha zinc fingers"/>
    <property type="match status" value="3"/>
</dbReference>
<feature type="domain" description="C2H2-type" evidence="7">
    <location>
        <begin position="971"/>
        <end position="998"/>
    </location>
</feature>
<dbReference type="OrthoDB" id="8667566at2759"/>
<dbReference type="PROSITE" id="PS50157">
    <property type="entry name" value="ZINC_FINGER_C2H2_2"/>
    <property type="match status" value="6"/>
</dbReference>
<dbReference type="PANTHER" id="PTHR24379">
    <property type="entry name" value="KRAB AND ZINC FINGER DOMAIN-CONTAINING"/>
    <property type="match status" value="1"/>
</dbReference>
<dbReference type="InterPro" id="IPR036236">
    <property type="entry name" value="Znf_C2H2_sf"/>
</dbReference>
<feature type="domain" description="C2H2-type" evidence="7">
    <location>
        <begin position="940"/>
        <end position="970"/>
    </location>
</feature>
<keyword evidence="9" id="KW-1185">Reference proteome</keyword>
<dbReference type="Ensembl" id="ENSPKIT00000006086.1">
    <property type="protein sequence ID" value="ENSPKIP00000025353.1"/>
    <property type="gene ID" value="ENSPKIG00000008263.1"/>
</dbReference>
<organism evidence="8 9">
    <name type="scientific">Paramormyrops kingsleyae</name>
    <dbReference type="NCBI Taxonomy" id="1676925"/>
    <lineage>
        <taxon>Eukaryota</taxon>
        <taxon>Metazoa</taxon>
        <taxon>Chordata</taxon>
        <taxon>Craniata</taxon>
        <taxon>Vertebrata</taxon>
        <taxon>Euteleostomi</taxon>
        <taxon>Actinopterygii</taxon>
        <taxon>Neopterygii</taxon>
        <taxon>Teleostei</taxon>
        <taxon>Osteoglossocephala</taxon>
        <taxon>Osteoglossomorpha</taxon>
        <taxon>Osteoglossiformes</taxon>
        <taxon>Mormyridae</taxon>
        <taxon>Paramormyrops</taxon>
    </lineage>
</organism>
<dbReference type="AlphaFoldDB" id="A0A3B3S498"/>
<reference evidence="8" key="1">
    <citation type="submission" date="2025-08" db="UniProtKB">
        <authorList>
            <consortium name="Ensembl"/>
        </authorList>
    </citation>
    <scope>IDENTIFICATION</scope>
</reference>
<evidence type="ECO:0000256" key="6">
    <source>
        <dbReference type="SAM" id="MobiDB-lite"/>
    </source>
</evidence>
<dbReference type="SMART" id="SM00355">
    <property type="entry name" value="ZnF_C2H2"/>
    <property type="match status" value="11"/>
</dbReference>
<dbReference type="GO" id="GO:0008270">
    <property type="term" value="F:zinc ion binding"/>
    <property type="evidence" value="ECO:0007669"/>
    <property type="project" value="UniProtKB-KW"/>
</dbReference>
<evidence type="ECO:0000256" key="2">
    <source>
        <dbReference type="ARBA" id="ARBA00022737"/>
    </source>
</evidence>
<feature type="domain" description="C2H2-type" evidence="7">
    <location>
        <begin position="54"/>
        <end position="81"/>
    </location>
</feature>
<sequence length="1038" mass="115705">MLLKEREYHFQYNVIQGEFETSHTEVPQDLYFSSHKMLGIHETRDNGSLPLRTYRCMACSATFPGLSSLLVHQATHANNTNSSDGNQPPLALQVSCNNCRSTYSSKDLLDKHHCSALPISASSSIYICGCGNKFQDFSVMLEHKQLHKTQMDVQEPLAIKEEKAVGESVNSPSHSDPMHASCSESFNLTSHSILSSHVHPPSPQISQSATEDSEVSNKEIFSHAPSPVAELNNMPSVKQVARIPVSNSPELLLSPTITALKDDFEHRSVADVNSISDSVSPIHSDAVLQDDQQDVKPLKKTLKKMLVSAFMERLPPAQAAWRANKEKMPKPVGTPSVTASESIEGSSISQLRRLLCKSGTKKKQQLAGTLKNLGNTVSLTKVFLPVVALETRRKLVGVSENGQEGRHQCGLCRRIFHDIDSLIFHHATHKKEKIRGCRHCKRLLISKTSIQFHHLCCPEPAGILQDPFSVGDLMPLSSGSLAVHGQKGTLDSSSERELQKSLFSCHMCKHSYTRLYNLKKHKCHLFSQRHVDGSLPKDKVHMKGNVRIDNEIVGGMGGSPMQKNVSVGTEATSLIKSGRNKSNSSRGPEVSLGMLAKNPGINLGVWPGSPKSFMPFTSKSVRRNSAELQETKLEGWAASTQEYSASKHMRQVETEGEVKNIEAEEEKRRWTMPIDESDIDVLFEAEHSNNKEEFVFRKPGLGDGLPFTSSQLNHPIQTSEVDQSHLPSRGMLQHIQNPLSIKAKSHLEIKKRFECLGCGKSFSRRYVLNLHKKKCIPINRSTEDIDSHSDQNTGKSKRIILPRHHQGSFQEPTNQERMLILTPSLGDKVSRTGDNLSSGDSWGIMSLPAVLPRKVTCECGSVFTSSRQLFEHLQIHAQESFICPKCGMNLHSWMSYEAHLHTHKRSVCPKCQQSFSQHSSLVRHLNKNRCKADGIMGNKFLCPRCGVEFLTCSRLKLHMHYCASKPSSKPVVCPVCTHSFSSNKELQKHLITHSNTQVFRCHICQRSYPSLKSLKNHKRKVHRLMFAENSGGANKIGL</sequence>
<feature type="domain" description="C2H2-type" evidence="7">
    <location>
        <begin position="999"/>
        <end position="1022"/>
    </location>
</feature>
<accession>A0A3B3S498</accession>
<evidence type="ECO:0000313" key="9">
    <source>
        <dbReference type="Proteomes" id="UP000261540"/>
    </source>
</evidence>
<reference evidence="8" key="2">
    <citation type="submission" date="2025-09" db="UniProtKB">
        <authorList>
            <consortium name="Ensembl"/>
        </authorList>
    </citation>
    <scope>IDENTIFICATION</scope>
</reference>
<proteinExistence type="predicted"/>
<dbReference type="Proteomes" id="UP000261540">
    <property type="component" value="Unplaced"/>
</dbReference>
<feature type="domain" description="C2H2-type" evidence="7">
    <location>
        <begin position="407"/>
        <end position="434"/>
    </location>
</feature>
<feature type="domain" description="C2H2-type" evidence="7">
    <location>
        <begin position="753"/>
        <end position="793"/>
    </location>
</feature>
<dbReference type="Gene3D" id="3.30.160.60">
    <property type="entry name" value="Classic Zinc Finger"/>
    <property type="match status" value="4"/>
</dbReference>
<keyword evidence="2" id="KW-0677">Repeat</keyword>
<dbReference type="InterPro" id="IPR013087">
    <property type="entry name" value="Znf_C2H2_type"/>
</dbReference>